<dbReference type="Pfam" id="PF19327">
    <property type="entry name" value="Ap4A_phos_N"/>
    <property type="match status" value="1"/>
</dbReference>
<evidence type="ECO:0000313" key="5">
    <source>
        <dbReference type="Proteomes" id="UP000567885"/>
    </source>
</evidence>
<dbReference type="Gene3D" id="3.30.428.70">
    <property type="match status" value="1"/>
</dbReference>
<dbReference type="Pfam" id="PF09830">
    <property type="entry name" value="ATP_transf"/>
    <property type="match status" value="1"/>
</dbReference>
<dbReference type="InterPro" id="IPR045759">
    <property type="entry name" value="Ap4A_phos1/2_N"/>
</dbReference>
<keyword evidence="4" id="KW-0548">Nucleotidyltransferase</keyword>
<gene>
    <name evidence="4" type="ORF">FHETE_8446</name>
</gene>
<dbReference type="GO" id="GO:0009117">
    <property type="term" value="P:nucleotide metabolic process"/>
    <property type="evidence" value="ECO:0007669"/>
    <property type="project" value="InterPro"/>
</dbReference>
<dbReference type="Proteomes" id="UP000567885">
    <property type="component" value="Unassembled WGS sequence"/>
</dbReference>
<evidence type="ECO:0000259" key="2">
    <source>
        <dbReference type="Pfam" id="PF09830"/>
    </source>
</evidence>
<dbReference type="PANTHER" id="PTHR38420:SF1">
    <property type="entry name" value="PUTATIVE (AFU_ORTHOLOGUE AFUA_5G14690)-RELATED"/>
    <property type="match status" value="1"/>
</dbReference>
<dbReference type="GO" id="GO:0003877">
    <property type="term" value="F:ATP:ADP adenylyltransferase activity"/>
    <property type="evidence" value="ECO:0007669"/>
    <property type="project" value="InterPro"/>
</dbReference>
<dbReference type="InterPro" id="IPR009163">
    <property type="entry name" value="Ap4A_phos1/2"/>
</dbReference>
<dbReference type="OrthoDB" id="10267950at2759"/>
<accession>A0A8H5WKK7</accession>
<evidence type="ECO:0000313" key="4">
    <source>
        <dbReference type="EMBL" id="KAF5661384.1"/>
    </source>
</evidence>
<feature type="region of interest" description="Disordered" evidence="1">
    <location>
        <begin position="61"/>
        <end position="91"/>
    </location>
</feature>
<sequence length="313" mass="35028">MASKHPVPRIDGSAVTSGFDVLVESGFVLYDEDQKIIAYQDGELKFDFILTKALLKKPTLSTPQRQLAEEDQKNASPRVKSLRPGSDVDTNGYEIGDSGSDGHFLIANKFCFSRPHLMMLTSDGHRRQHEPLDQSDLEAAWRRLNYLNDATNDFVVFFNCGKDSGCSRLHKHLQLMPLPATGFAIDFLNSSSKEEPQVPFEWFYHKFESGTVTPLCLVETYHRLLQQATAVWKDSVGHDLSDGHACPHNVVFTARWMVVIPRRRAAINKEAGVNSLGMLGIIAVATESEIDNWKRLGMADSLKHLGVAKEMAR</sequence>
<dbReference type="GO" id="GO:0005524">
    <property type="term" value="F:ATP binding"/>
    <property type="evidence" value="ECO:0007669"/>
    <property type="project" value="InterPro"/>
</dbReference>
<proteinExistence type="predicted"/>
<dbReference type="SUPFAM" id="SSF54197">
    <property type="entry name" value="HIT-like"/>
    <property type="match status" value="1"/>
</dbReference>
<keyword evidence="4" id="KW-0808">Transferase</keyword>
<reference evidence="4 5" key="1">
    <citation type="submission" date="2020-05" db="EMBL/GenBank/DDBJ databases">
        <title>Identification and distribution of gene clusters putatively required for synthesis of sphingolipid metabolism inhibitors in phylogenetically diverse species of the filamentous fungus Fusarium.</title>
        <authorList>
            <person name="Kim H.-S."/>
            <person name="Busman M."/>
            <person name="Brown D.W."/>
            <person name="Divon H."/>
            <person name="Uhlig S."/>
            <person name="Proctor R.H."/>
        </authorList>
    </citation>
    <scope>NUCLEOTIDE SEQUENCE [LARGE SCALE GENOMIC DNA]</scope>
    <source>
        <strain evidence="4 5">NRRL 20693</strain>
    </source>
</reference>
<keyword evidence="5" id="KW-1185">Reference proteome</keyword>
<evidence type="ECO:0000259" key="3">
    <source>
        <dbReference type="Pfam" id="PF19327"/>
    </source>
</evidence>
<dbReference type="EMBL" id="JAAGWQ010000180">
    <property type="protein sequence ID" value="KAF5661384.1"/>
    <property type="molecule type" value="Genomic_DNA"/>
</dbReference>
<dbReference type="InterPro" id="IPR043171">
    <property type="entry name" value="Ap4A_phos1/2-like"/>
</dbReference>
<evidence type="ECO:0000256" key="1">
    <source>
        <dbReference type="SAM" id="MobiDB-lite"/>
    </source>
</evidence>
<dbReference type="AlphaFoldDB" id="A0A8H5WKK7"/>
<name>A0A8H5WKK7_FUSHE</name>
<protein>
    <submittedName>
        <fullName evidence="4">ATP adenylyltransferase II</fullName>
    </submittedName>
</protein>
<dbReference type="PANTHER" id="PTHR38420">
    <property type="entry name" value="AP-4-A PHOSPHORYLASE II"/>
    <property type="match status" value="1"/>
</dbReference>
<dbReference type="InterPro" id="IPR036265">
    <property type="entry name" value="HIT-like_sf"/>
</dbReference>
<feature type="domain" description="ATP adenylyltransferase C-terminal" evidence="2">
    <location>
        <begin position="196"/>
        <end position="307"/>
    </location>
</feature>
<feature type="domain" description="Ap4A phosphorylase 1/2 N-terminal" evidence="3">
    <location>
        <begin position="100"/>
        <end position="180"/>
    </location>
</feature>
<dbReference type="InterPro" id="IPR019200">
    <property type="entry name" value="ATP_adenylylTrfase_C"/>
</dbReference>
<comment type="caution">
    <text evidence="4">The sequence shown here is derived from an EMBL/GenBank/DDBJ whole genome shotgun (WGS) entry which is preliminary data.</text>
</comment>
<organism evidence="4 5">
    <name type="scientific">Fusarium heterosporum</name>
    <dbReference type="NCBI Taxonomy" id="42747"/>
    <lineage>
        <taxon>Eukaryota</taxon>
        <taxon>Fungi</taxon>
        <taxon>Dikarya</taxon>
        <taxon>Ascomycota</taxon>
        <taxon>Pezizomycotina</taxon>
        <taxon>Sordariomycetes</taxon>
        <taxon>Hypocreomycetidae</taxon>
        <taxon>Hypocreales</taxon>
        <taxon>Nectriaceae</taxon>
        <taxon>Fusarium</taxon>
        <taxon>Fusarium heterosporum species complex</taxon>
    </lineage>
</organism>